<feature type="compositionally biased region" description="Basic and acidic residues" evidence="1">
    <location>
        <begin position="1"/>
        <end position="12"/>
    </location>
</feature>
<protein>
    <submittedName>
        <fullName evidence="2">Uncharacterized protein</fullName>
    </submittedName>
</protein>
<organism evidence="2 3">
    <name type="scientific">Sesamum alatum</name>
    <dbReference type="NCBI Taxonomy" id="300844"/>
    <lineage>
        <taxon>Eukaryota</taxon>
        <taxon>Viridiplantae</taxon>
        <taxon>Streptophyta</taxon>
        <taxon>Embryophyta</taxon>
        <taxon>Tracheophyta</taxon>
        <taxon>Spermatophyta</taxon>
        <taxon>Magnoliopsida</taxon>
        <taxon>eudicotyledons</taxon>
        <taxon>Gunneridae</taxon>
        <taxon>Pentapetalae</taxon>
        <taxon>asterids</taxon>
        <taxon>lamiids</taxon>
        <taxon>Lamiales</taxon>
        <taxon>Pedaliaceae</taxon>
        <taxon>Sesamum</taxon>
    </lineage>
</organism>
<dbReference type="AlphaFoldDB" id="A0AAE2CB61"/>
<dbReference type="EMBL" id="JACGWO010000011">
    <property type="protein sequence ID" value="KAK4415505.1"/>
    <property type="molecule type" value="Genomic_DNA"/>
</dbReference>
<evidence type="ECO:0000313" key="3">
    <source>
        <dbReference type="Proteomes" id="UP001293254"/>
    </source>
</evidence>
<evidence type="ECO:0000256" key="1">
    <source>
        <dbReference type="SAM" id="MobiDB-lite"/>
    </source>
</evidence>
<feature type="region of interest" description="Disordered" evidence="1">
    <location>
        <begin position="1"/>
        <end position="21"/>
    </location>
</feature>
<sequence>MLLRSDSTEHAKGQSPKVGLQKELAHTDSIVAESIEPTPNMALETTLVNILLTFSARGTRRRGRGQKGRGSDDVESWFRGLRNRGDRHDFEFAARICWALWYNRNQEIFEGNGMPAHEIVENARRRIAHERGSTIYDPS</sequence>
<gene>
    <name evidence="2" type="ORF">Salat_2657900</name>
</gene>
<keyword evidence="3" id="KW-1185">Reference proteome</keyword>
<proteinExistence type="predicted"/>
<reference evidence="2" key="1">
    <citation type="submission" date="2020-06" db="EMBL/GenBank/DDBJ databases">
        <authorList>
            <person name="Li T."/>
            <person name="Hu X."/>
            <person name="Zhang T."/>
            <person name="Song X."/>
            <person name="Zhang H."/>
            <person name="Dai N."/>
            <person name="Sheng W."/>
            <person name="Hou X."/>
            <person name="Wei L."/>
        </authorList>
    </citation>
    <scope>NUCLEOTIDE SEQUENCE</scope>
    <source>
        <strain evidence="2">3651</strain>
        <tissue evidence="2">Leaf</tissue>
    </source>
</reference>
<reference evidence="2" key="2">
    <citation type="journal article" date="2024" name="Plant">
        <title>Genomic evolution and insights into agronomic trait innovations of Sesamum species.</title>
        <authorList>
            <person name="Miao H."/>
            <person name="Wang L."/>
            <person name="Qu L."/>
            <person name="Liu H."/>
            <person name="Sun Y."/>
            <person name="Le M."/>
            <person name="Wang Q."/>
            <person name="Wei S."/>
            <person name="Zheng Y."/>
            <person name="Lin W."/>
            <person name="Duan Y."/>
            <person name="Cao H."/>
            <person name="Xiong S."/>
            <person name="Wang X."/>
            <person name="Wei L."/>
            <person name="Li C."/>
            <person name="Ma Q."/>
            <person name="Ju M."/>
            <person name="Zhao R."/>
            <person name="Li G."/>
            <person name="Mu C."/>
            <person name="Tian Q."/>
            <person name="Mei H."/>
            <person name="Zhang T."/>
            <person name="Gao T."/>
            <person name="Zhang H."/>
        </authorList>
    </citation>
    <scope>NUCLEOTIDE SEQUENCE</scope>
    <source>
        <strain evidence="2">3651</strain>
    </source>
</reference>
<evidence type="ECO:0000313" key="2">
    <source>
        <dbReference type="EMBL" id="KAK4415505.1"/>
    </source>
</evidence>
<comment type="caution">
    <text evidence="2">The sequence shown here is derived from an EMBL/GenBank/DDBJ whole genome shotgun (WGS) entry which is preliminary data.</text>
</comment>
<dbReference type="Proteomes" id="UP001293254">
    <property type="component" value="Unassembled WGS sequence"/>
</dbReference>
<accession>A0AAE2CB61</accession>
<name>A0AAE2CB61_9LAMI</name>